<evidence type="ECO:0000256" key="7">
    <source>
        <dbReference type="ARBA" id="ARBA00023033"/>
    </source>
</evidence>
<dbReference type="Pfam" id="PF07992">
    <property type="entry name" value="Pyr_redox_2"/>
    <property type="match status" value="1"/>
</dbReference>
<evidence type="ECO:0000313" key="10">
    <source>
        <dbReference type="Proteomes" id="UP001501598"/>
    </source>
</evidence>
<keyword evidence="5" id="KW-0521">NADP</keyword>
<comment type="similarity">
    <text evidence="2">Belongs to the FAD-binding monooxygenase family.</text>
</comment>
<protein>
    <submittedName>
        <fullName evidence="9">NAD(P)/FAD-dependent oxidoreductase</fullName>
    </submittedName>
</protein>
<organism evidence="9 10">
    <name type="scientific">Pseudonocardia xishanensis</name>
    <dbReference type="NCBI Taxonomy" id="630995"/>
    <lineage>
        <taxon>Bacteria</taxon>
        <taxon>Bacillati</taxon>
        <taxon>Actinomycetota</taxon>
        <taxon>Actinomycetes</taxon>
        <taxon>Pseudonocardiales</taxon>
        <taxon>Pseudonocardiaceae</taxon>
        <taxon>Pseudonocardia</taxon>
    </lineage>
</organism>
<dbReference type="Proteomes" id="UP001501598">
    <property type="component" value="Unassembled WGS sequence"/>
</dbReference>
<dbReference type="PANTHER" id="PTHR43098">
    <property type="entry name" value="L-ORNITHINE N(5)-MONOOXYGENASE-RELATED"/>
    <property type="match status" value="1"/>
</dbReference>
<keyword evidence="6" id="KW-0560">Oxidoreductase</keyword>
<dbReference type="Gene3D" id="3.50.50.60">
    <property type="entry name" value="FAD/NAD(P)-binding domain"/>
    <property type="match status" value="2"/>
</dbReference>
<evidence type="ECO:0000256" key="2">
    <source>
        <dbReference type="ARBA" id="ARBA00010139"/>
    </source>
</evidence>
<keyword evidence="4" id="KW-0274">FAD</keyword>
<comment type="cofactor">
    <cofactor evidence="1">
        <name>FAD</name>
        <dbReference type="ChEBI" id="CHEBI:57692"/>
    </cofactor>
</comment>
<feature type="domain" description="FAD/NAD(P)-binding" evidence="8">
    <location>
        <begin position="9"/>
        <end position="226"/>
    </location>
</feature>
<dbReference type="SUPFAM" id="SSF51905">
    <property type="entry name" value="FAD/NAD(P)-binding domain"/>
    <property type="match status" value="2"/>
</dbReference>
<name>A0ABP8RRN9_9PSEU</name>
<dbReference type="InterPro" id="IPR023753">
    <property type="entry name" value="FAD/NAD-binding_dom"/>
</dbReference>
<dbReference type="RefSeq" id="WP_345416183.1">
    <property type="nucleotide sequence ID" value="NZ_BAABGT010000030.1"/>
</dbReference>
<evidence type="ECO:0000259" key="8">
    <source>
        <dbReference type="Pfam" id="PF07992"/>
    </source>
</evidence>
<evidence type="ECO:0000256" key="5">
    <source>
        <dbReference type="ARBA" id="ARBA00022857"/>
    </source>
</evidence>
<evidence type="ECO:0000256" key="4">
    <source>
        <dbReference type="ARBA" id="ARBA00022827"/>
    </source>
</evidence>
<keyword evidence="3" id="KW-0285">Flavoprotein</keyword>
<proteinExistence type="inferred from homology"/>
<dbReference type="InterPro" id="IPR036188">
    <property type="entry name" value="FAD/NAD-bd_sf"/>
</dbReference>
<comment type="caution">
    <text evidence="9">The sequence shown here is derived from an EMBL/GenBank/DDBJ whole genome shotgun (WGS) entry which is preliminary data.</text>
</comment>
<evidence type="ECO:0000256" key="3">
    <source>
        <dbReference type="ARBA" id="ARBA00022630"/>
    </source>
</evidence>
<evidence type="ECO:0000313" key="9">
    <source>
        <dbReference type="EMBL" id="GAA4545103.1"/>
    </source>
</evidence>
<accession>A0ABP8RRN9</accession>
<reference evidence="10" key="1">
    <citation type="journal article" date="2019" name="Int. J. Syst. Evol. Microbiol.">
        <title>The Global Catalogue of Microorganisms (GCM) 10K type strain sequencing project: providing services to taxonomists for standard genome sequencing and annotation.</title>
        <authorList>
            <consortium name="The Broad Institute Genomics Platform"/>
            <consortium name="The Broad Institute Genome Sequencing Center for Infectious Disease"/>
            <person name="Wu L."/>
            <person name="Ma J."/>
        </authorList>
    </citation>
    <scope>NUCLEOTIDE SEQUENCE [LARGE SCALE GENOMIC DNA]</scope>
    <source>
        <strain evidence="10">JCM 17906</strain>
    </source>
</reference>
<evidence type="ECO:0000256" key="1">
    <source>
        <dbReference type="ARBA" id="ARBA00001974"/>
    </source>
</evidence>
<dbReference type="EMBL" id="BAABGT010000030">
    <property type="protein sequence ID" value="GAA4545103.1"/>
    <property type="molecule type" value="Genomic_DNA"/>
</dbReference>
<dbReference type="PANTHER" id="PTHR43098:SF3">
    <property type="entry name" value="L-ORNITHINE N(5)-MONOOXYGENASE-RELATED"/>
    <property type="match status" value="1"/>
</dbReference>
<gene>
    <name evidence="9" type="ORF">GCM10023175_24310</name>
</gene>
<evidence type="ECO:0000256" key="6">
    <source>
        <dbReference type="ARBA" id="ARBA00023002"/>
    </source>
</evidence>
<keyword evidence="7" id="KW-0503">Monooxygenase</keyword>
<dbReference type="InterPro" id="IPR050775">
    <property type="entry name" value="FAD-binding_Monooxygenases"/>
</dbReference>
<sequence length="537" mass="58894">MAGNRAQCEVLVIGAGFGGLYAVHRLRTAGFDVQAVEAAGGVGGTWYWNRYPGARCDVESLDYCYTFSTELDEEWDWSERFATQDEVRRYLEFVADRLDLGPAFTFDARIATLRFDERSRTWAAATADGREWEARFVVTAVGALSAPLSPRIPGLDTFEGRVLQTATWPKDVGPDDLAGLRVAVVGSGSSGVQVVPAIADRVAALHVFQRSPNFSVRVAHRGLDEEERAAARAGRDERRRARFTTRTGTALAGSGRSAIGLSDAEWADECERAWDAGYGYAFLSHFTDTGRDLTANARLADFVRGKIRTTVTDPETAERLVPTDHPIGAKRICLDDGYYECFNRDHVALVDLRTAGGLRATPRGLQTDDADYEVDVVVLATGFDAVTGALSRIDLRGPTGEALADRWRDGASSYLGVAVTGFPNLFTVTGPGSPSILVNVVAAIEQHVDWIVDHLEHLRRRGLSRSEATPQAQLWWDEQVAAATELTVHRFAASSWYLGTNVEGKPRRMLAYAGGLDRYRRLAADIARDDYRGFTTC</sequence>
<keyword evidence="10" id="KW-1185">Reference proteome</keyword>